<accession>A0A4R6T680</accession>
<keyword evidence="2 4" id="KW-0479">Metal-binding</keyword>
<comment type="caution">
    <text evidence="6">The sequence shown here is derived from an EMBL/GenBank/DDBJ whole genome shotgun (WGS) entry which is preliminary data.</text>
</comment>
<keyword evidence="3 4" id="KW-0408">Iron</keyword>
<dbReference type="GO" id="GO:0020037">
    <property type="term" value="F:heme binding"/>
    <property type="evidence" value="ECO:0007669"/>
    <property type="project" value="InterPro"/>
</dbReference>
<dbReference type="GO" id="GO:0009055">
    <property type="term" value="F:electron transfer activity"/>
    <property type="evidence" value="ECO:0007669"/>
    <property type="project" value="InterPro"/>
</dbReference>
<dbReference type="PROSITE" id="PS51007">
    <property type="entry name" value="CYTC"/>
    <property type="match status" value="1"/>
</dbReference>
<keyword evidence="1 4" id="KW-0349">Heme</keyword>
<evidence type="ECO:0000256" key="2">
    <source>
        <dbReference type="ARBA" id="ARBA00022723"/>
    </source>
</evidence>
<dbReference type="Pfam" id="PF00034">
    <property type="entry name" value="Cytochrom_C"/>
    <property type="match status" value="1"/>
</dbReference>
<dbReference type="Proteomes" id="UP000294535">
    <property type="component" value="Unassembled WGS sequence"/>
</dbReference>
<evidence type="ECO:0000256" key="4">
    <source>
        <dbReference type="PROSITE-ProRule" id="PRU00433"/>
    </source>
</evidence>
<protein>
    <submittedName>
        <fullName evidence="6">Cytochrome c</fullName>
    </submittedName>
</protein>
<evidence type="ECO:0000256" key="1">
    <source>
        <dbReference type="ARBA" id="ARBA00022617"/>
    </source>
</evidence>
<dbReference type="GO" id="GO:0046872">
    <property type="term" value="F:metal ion binding"/>
    <property type="evidence" value="ECO:0007669"/>
    <property type="project" value="UniProtKB-KW"/>
</dbReference>
<dbReference type="InterPro" id="IPR036909">
    <property type="entry name" value="Cyt_c-like_dom_sf"/>
</dbReference>
<dbReference type="AlphaFoldDB" id="A0A4R6T680"/>
<keyword evidence="7" id="KW-1185">Reference proteome</keyword>
<proteinExistence type="predicted"/>
<dbReference type="Gene3D" id="1.10.760.10">
    <property type="entry name" value="Cytochrome c-like domain"/>
    <property type="match status" value="1"/>
</dbReference>
<dbReference type="EMBL" id="SNYF01000008">
    <property type="protein sequence ID" value="TDQ15266.1"/>
    <property type="molecule type" value="Genomic_DNA"/>
</dbReference>
<evidence type="ECO:0000259" key="5">
    <source>
        <dbReference type="PROSITE" id="PS51007"/>
    </source>
</evidence>
<organism evidence="6 7">
    <name type="scientific">Algoriphagus boseongensis</name>
    <dbReference type="NCBI Taxonomy" id="1442587"/>
    <lineage>
        <taxon>Bacteria</taxon>
        <taxon>Pseudomonadati</taxon>
        <taxon>Bacteroidota</taxon>
        <taxon>Cytophagia</taxon>
        <taxon>Cytophagales</taxon>
        <taxon>Cyclobacteriaceae</taxon>
        <taxon>Algoriphagus</taxon>
    </lineage>
</organism>
<dbReference type="SUPFAM" id="SSF46626">
    <property type="entry name" value="Cytochrome c"/>
    <property type="match status" value="1"/>
</dbReference>
<dbReference type="InterPro" id="IPR009056">
    <property type="entry name" value="Cyt_c-like_dom"/>
</dbReference>
<gene>
    <name evidence="6" type="ORF">DFQ04_3153</name>
</gene>
<reference evidence="6 7" key="1">
    <citation type="submission" date="2019-03" db="EMBL/GenBank/DDBJ databases">
        <title>Genomic Encyclopedia of Type Strains, Phase III (KMG-III): the genomes of soil and plant-associated and newly described type strains.</title>
        <authorList>
            <person name="Whitman W."/>
        </authorList>
    </citation>
    <scope>NUCLEOTIDE SEQUENCE [LARGE SCALE GENOMIC DNA]</scope>
    <source>
        <strain evidence="6 7">CECT 8446</strain>
    </source>
</reference>
<evidence type="ECO:0000313" key="6">
    <source>
        <dbReference type="EMBL" id="TDQ15266.1"/>
    </source>
</evidence>
<evidence type="ECO:0000256" key="3">
    <source>
        <dbReference type="ARBA" id="ARBA00023004"/>
    </source>
</evidence>
<sequence>MIFPLLGILFVPKSFEKDLLLDQNLTSIAELDDPGLALLQKHCYTCHNPKTASHDELIAPPLFGIKNHYQKTFTSQEEIKTAMVGFILNPNEEKALLKGPVKRFGVMPKPQVSEEEIRLIVDYLVKNEVERPAWYDQHHSNGNH</sequence>
<name>A0A4R6T680_9BACT</name>
<feature type="domain" description="Cytochrome c" evidence="5">
    <location>
        <begin position="30"/>
        <end position="128"/>
    </location>
</feature>
<evidence type="ECO:0000313" key="7">
    <source>
        <dbReference type="Proteomes" id="UP000294535"/>
    </source>
</evidence>